<organism evidence="1 2">
    <name type="scientific">Hebeloma cylindrosporum</name>
    <dbReference type="NCBI Taxonomy" id="76867"/>
    <lineage>
        <taxon>Eukaryota</taxon>
        <taxon>Fungi</taxon>
        <taxon>Dikarya</taxon>
        <taxon>Basidiomycota</taxon>
        <taxon>Agaricomycotina</taxon>
        <taxon>Agaricomycetes</taxon>
        <taxon>Agaricomycetidae</taxon>
        <taxon>Agaricales</taxon>
        <taxon>Agaricineae</taxon>
        <taxon>Hymenogastraceae</taxon>
        <taxon>Hebeloma</taxon>
    </lineage>
</organism>
<evidence type="ECO:0000313" key="2">
    <source>
        <dbReference type="Proteomes" id="UP000053424"/>
    </source>
</evidence>
<dbReference type="EMBL" id="KN831789">
    <property type="protein sequence ID" value="KIM38652.1"/>
    <property type="molecule type" value="Genomic_DNA"/>
</dbReference>
<sequence length="97" mass="10479">MLCMDQADPSGVLVQDSIWAVASQAIADTLLDDHVQQDSDALTFTCLRGGSFKDFCSMIDDIFELHEVHKGRGSSKLEEKVAGDAGSLAEEVLDVAY</sequence>
<keyword evidence="2" id="KW-1185">Reference proteome</keyword>
<proteinExistence type="predicted"/>
<dbReference type="Proteomes" id="UP000053424">
    <property type="component" value="Unassembled WGS sequence"/>
</dbReference>
<reference evidence="2" key="2">
    <citation type="submission" date="2015-01" db="EMBL/GenBank/DDBJ databases">
        <title>Evolutionary Origins and Diversification of the Mycorrhizal Mutualists.</title>
        <authorList>
            <consortium name="DOE Joint Genome Institute"/>
            <consortium name="Mycorrhizal Genomics Consortium"/>
            <person name="Kohler A."/>
            <person name="Kuo A."/>
            <person name="Nagy L.G."/>
            <person name="Floudas D."/>
            <person name="Copeland A."/>
            <person name="Barry K.W."/>
            <person name="Cichocki N."/>
            <person name="Veneault-Fourrey C."/>
            <person name="LaButti K."/>
            <person name="Lindquist E.A."/>
            <person name="Lipzen A."/>
            <person name="Lundell T."/>
            <person name="Morin E."/>
            <person name="Murat C."/>
            <person name="Riley R."/>
            <person name="Ohm R."/>
            <person name="Sun H."/>
            <person name="Tunlid A."/>
            <person name="Henrissat B."/>
            <person name="Grigoriev I.V."/>
            <person name="Hibbett D.S."/>
            <person name="Martin F."/>
        </authorList>
    </citation>
    <scope>NUCLEOTIDE SEQUENCE [LARGE SCALE GENOMIC DNA]</scope>
    <source>
        <strain evidence="2">h7</strain>
    </source>
</reference>
<gene>
    <name evidence="1" type="ORF">M413DRAFT_240145</name>
</gene>
<reference evidence="1 2" key="1">
    <citation type="submission" date="2014-04" db="EMBL/GenBank/DDBJ databases">
        <authorList>
            <consortium name="DOE Joint Genome Institute"/>
            <person name="Kuo A."/>
            <person name="Gay G."/>
            <person name="Dore J."/>
            <person name="Kohler A."/>
            <person name="Nagy L.G."/>
            <person name="Floudas D."/>
            <person name="Copeland A."/>
            <person name="Barry K.W."/>
            <person name="Cichocki N."/>
            <person name="Veneault-Fourrey C."/>
            <person name="LaButti K."/>
            <person name="Lindquist E.A."/>
            <person name="Lipzen A."/>
            <person name="Lundell T."/>
            <person name="Morin E."/>
            <person name="Murat C."/>
            <person name="Sun H."/>
            <person name="Tunlid A."/>
            <person name="Henrissat B."/>
            <person name="Grigoriev I.V."/>
            <person name="Hibbett D.S."/>
            <person name="Martin F."/>
            <person name="Nordberg H.P."/>
            <person name="Cantor M.N."/>
            <person name="Hua S.X."/>
        </authorList>
    </citation>
    <scope>NUCLEOTIDE SEQUENCE [LARGE SCALE GENOMIC DNA]</scope>
    <source>
        <strain evidence="2">h7</strain>
    </source>
</reference>
<protein>
    <submittedName>
        <fullName evidence="1">Uncharacterized protein</fullName>
    </submittedName>
</protein>
<dbReference type="HOGENOM" id="CLU_2346935_0_0_1"/>
<evidence type="ECO:0000313" key="1">
    <source>
        <dbReference type="EMBL" id="KIM38652.1"/>
    </source>
</evidence>
<dbReference type="AlphaFoldDB" id="A0A0C2YCE9"/>
<name>A0A0C2YCE9_HEBCY</name>
<accession>A0A0C2YCE9</accession>